<dbReference type="InterPro" id="IPR027417">
    <property type="entry name" value="P-loop_NTPase"/>
</dbReference>
<dbReference type="Proteomes" id="UP000238442">
    <property type="component" value="Chromosome"/>
</dbReference>
<protein>
    <recommendedName>
        <fullName evidence="3">Sulfotransferase domain-containing protein</fullName>
    </recommendedName>
</protein>
<evidence type="ECO:0000256" key="2">
    <source>
        <dbReference type="ARBA" id="ARBA00023180"/>
    </source>
</evidence>
<dbReference type="PANTHER" id="PTHR10605">
    <property type="entry name" value="HEPARAN SULFATE SULFOTRANSFERASE"/>
    <property type="match status" value="1"/>
</dbReference>
<evidence type="ECO:0000313" key="5">
    <source>
        <dbReference type="Proteomes" id="UP000238442"/>
    </source>
</evidence>
<dbReference type="GO" id="GO:0008146">
    <property type="term" value="F:sulfotransferase activity"/>
    <property type="evidence" value="ECO:0007669"/>
    <property type="project" value="InterPro"/>
</dbReference>
<dbReference type="InterPro" id="IPR037359">
    <property type="entry name" value="NST/OST"/>
</dbReference>
<sequence length="309" mass="36451">MKQLKVDFFVLGVARGGTTSLYNYMQQHPEIFLPKVKECNFFSEVDSLDKEVYLDPDPGKEYHMKIIKDAAIYKNLFEDATPDQIKGEVSPSYLWDRNTAKRIHDHNPNTKLLISLRNPIERAFSHYQMHYQTGHEKEDSFEAAIKAPKNAIWGGGNMYLEMSLYYEQLTPYFELFDRKNIMVLVSEEWTARNGEALNEIYDFLGLEPFFDYETDVPFNAARELKNKGLLAFLRLDKVKRPIKWLLPESAKDKLKDRLFYKEGEKQCIDPETYRSLEDYFREDVYKTSELTGIDLHRIWEFEKSNEVSQ</sequence>
<proteinExistence type="predicted"/>
<dbReference type="KEGG" id="aue:C5O00_05335"/>
<evidence type="ECO:0000259" key="3">
    <source>
        <dbReference type="Pfam" id="PF00685"/>
    </source>
</evidence>
<keyword evidence="5" id="KW-1185">Reference proteome</keyword>
<keyword evidence="2" id="KW-0325">Glycoprotein</keyword>
<feature type="domain" description="Sulfotransferase" evidence="3">
    <location>
        <begin position="7"/>
        <end position="223"/>
    </location>
</feature>
<dbReference type="PANTHER" id="PTHR10605:SF56">
    <property type="entry name" value="BIFUNCTIONAL HEPARAN SULFATE N-DEACETYLASE_N-SULFOTRANSFERASE"/>
    <property type="match status" value="1"/>
</dbReference>
<dbReference type="InterPro" id="IPR000863">
    <property type="entry name" value="Sulfotransferase_dom"/>
</dbReference>
<evidence type="ECO:0000256" key="1">
    <source>
        <dbReference type="ARBA" id="ARBA00022679"/>
    </source>
</evidence>
<evidence type="ECO:0000313" key="4">
    <source>
        <dbReference type="EMBL" id="AVI50621.1"/>
    </source>
</evidence>
<dbReference type="OrthoDB" id="981508at2"/>
<dbReference type="Gene3D" id="3.40.50.300">
    <property type="entry name" value="P-loop containing nucleotide triphosphate hydrolases"/>
    <property type="match status" value="1"/>
</dbReference>
<dbReference type="AlphaFoldDB" id="A0A2S0HVB1"/>
<keyword evidence="1" id="KW-0808">Transferase</keyword>
<gene>
    <name evidence="4" type="ORF">C5O00_05335</name>
</gene>
<dbReference type="EMBL" id="CP027062">
    <property type="protein sequence ID" value="AVI50621.1"/>
    <property type="molecule type" value="Genomic_DNA"/>
</dbReference>
<dbReference type="Pfam" id="PF00685">
    <property type="entry name" value="Sulfotransfer_1"/>
    <property type="match status" value="1"/>
</dbReference>
<accession>A0A2S0HVB1</accession>
<dbReference type="RefSeq" id="WP_105215593.1">
    <property type="nucleotide sequence ID" value="NZ_CP027062.1"/>
</dbReference>
<organism evidence="4 5">
    <name type="scientific">Pukyongia salina</name>
    <dbReference type="NCBI Taxonomy" id="2094025"/>
    <lineage>
        <taxon>Bacteria</taxon>
        <taxon>Pseudomonadati</taxon>
        <taxon>Bacteroidota</taxon>
        <taxon>Flavobacteriia</taxon>
        <taxon>Flavobacteriales</taxon>
        <taxon>Flavobacteriaceae</taxon>
        <taxon>Pukyongia</taxon>
    </lineage>
</organism>
<reference evidence="4 5" key="1">
    <citation type="submission" date="2018-02" db="EMBL/GenBank/DDBJ databases">
        <title>Genomic analysis of the strain RR4-38 isolated from a seawater recirculating aquaculture system.</title>
        <authorList>
            <person name="Kim Y.-S."/>
            <person name="Jang Y.H."/>
            <person name="Kim K.-H."/>
        </authorList>
    </citation>
    <scope>NUCLEOTIDE SEQUENCE [LARGE SCALE GENOMIC DNA]</scope>
    <source>
        <strain evidence="4 5">RR4-38</strain>
    </source>
</reference>
<name>A0A2S0HVB1_9FLAO</name>
<dbReference type="SUPFAM" id="SSF52540">
    <property type="entry name" value="P-loop containing nucleoside triphosphate hydrolases"/>
    <property type="match status" value="1"/>
</dbReference>